<accession>A0ABP2ICL1</accession>
<proteinExistence type="predicted"/>
<sequence length="52" mass="5926">MRRLAGNDGQLHEVTPTFVSPSILGRTVPKKWFRVLTPVPDILDDDFDLFIT</sequence>
<organism evidence="1 2">
    <name type="scientific">Corynebacterium ammoniagenes DSM 20306</name>
    <dbReference type="NCBI Taxonomy" id="649754"/>
    <lineage>
        <taxon>Bacteria</taxon>
        <taxon>Bacillati</taxon>
        <taxon>Actinomycetota</taxon>
        <taxon>Actinomycetes</taxon>
        <taxon>Mycobacteriales</taxon>
        <taxon>Corynebacteriaceae</taxon>
        <taxon>Corynebacterium</taxon>
    </lineage>
</organism>
<dbReference type="Proteomes" id="UP000006015">
    <property type="component" value="Unassembled WGS sequence"/>
</dbReference>
<comment type="caution">
    <text evidence="1">The sequence shown here is derived from an EMBL/GenBank/DDBJ whole genome shotgun (WGS) entry which is preliminary data.</text>
</comment>
<evidence type="ECO:0000313" key="1">
    <source>
        <dbReference type="EMBL" id="EFG80236.1"/>
    </source>
</evidence>
<name>A0ABP2ICL1_CORAM</name>
<keyword evidence="2" id="KW-1185">Reference proteome</keyword>
<evidence type="ECO:0000313" key="2">
    <source>
        <dbReference type="Proteomes" id="UP000006015"/>
    </source>
</evidence>
<dbReference type="EMBL" id="ADNS01000031">
    <property type="protein sequence ID" value="EFG80236.1"/>
    <property type="molecule type" value="Genomic_DNA"/>
</dbReference>
<protein>
    <submittedName>
        <fullName evidence="1">Uncharacterized protein</fullName>
    </submittedName>
</protein>
<gene>
    <name evidence="1" type="ORF">HMPREF0281_02329</name>
</gene>
<reference evidence="1 2" key="1">
    <citation type="submission" date="2010-04" db="EMBL/GenBank/DDBJ databases">
        <authorList>
            <person name="Weinstock G."/>
            <person name="Sodergren E."/>
            <person name="Clifton S."/>
            <person name="Fulton L."/>
            <person name="Fulton B."/>
            <person name="Courtney L."/>
            <person name="Fronick C."/>
            <person name="Harrison M."/>
            <person name="Strong C."/>
            <person name="Farmer C."/>
            <person name="Delahaunty K."/>
            <person name="Markovic C."/>
            <person name="Hall O."/>
            <person name="Minx P."/>
            <person name="Tomlinson C."/>
            <person name="Mitreva M."/>
            <person name="Hou S."/>
            <person name="Wollam A."/>
            <person name="Pepin K.H."/>
            <person name="Johnson M."/>
            <person name="Bhonagiri V."/>
            <person name="Zhang X."/>
            <person name="Suruliraj S."/>
            <person name="Warren W."/>
            <person name="Chinwalla A."/>
            <person name="Mardis E.R."/>
            <person name="Wilson R.K."/>
        </authorList>
    </citation>
    <scope>NUCLEOTIDE SEQUENCE [LARGE SCALE GENOMIC DNA]</scope>
    <source>
        <strain evidence="1 2">DSM 20306</strain>
    </source>
</reference>